<dbReference type="NCBIfam" id="NF041121">
    <property type="entry name" value="SAV_2336_NTERM"/>
    <property type="match status" value="1"/>
</dbReference>
<evidence type="ECO:0000259" key="3">
    <source>
        <dbReference type="Pfam" id="PF26355"/>
    </source>
</evidence>
<evidence type="ECO:0000313" key="5">
    <source>
        <dbReference type="Proteomes" id="UP000252107"/>
    </source>
</evidence>
<feature type="compositionally biased region" description="Polar residues" evidence="1">
    <location>
        <begin position="92"/>
        <end position="101"/>
    </location>
</feature>
<dbReference type="EMBL" id="LXQD01000348">
    <property type="protein sequence ID" value="RCJ18466.1"/>
    <property type="molecule type" value="Genomic_DNA"/>
</dbReference>
<evidence type="ECO:0000259" key="2">
    <source>
        <dbReference type="Pfam" id="PF03781"/>
    </source>
</evidence>
<dbReference type="InterPro" id="IPR016187">
    <property type="entry name" value="CTDL_fold"/>
</dbReference>
<keyword evidence="5" id="KW-1185">Reference proteome</keyword>
<keyword evidence="4" id="KW-0418">Kinase</keyword>
<feature type="compositionally biased region" description="Basic and acidic residues" evidence="1">
    <location>
        <begin position="41"/>
        <end position="56"/>
    </location>
</feature>
<dbReference type="Proteomes" id="UP000252107">
    <property type="component" value="Unassembled WGS sequence"/>
</dbReference>
<evidence type="ECO:0000256" key="1">
    <source>
        <dbReference type="SAM" id="MobiDB-lite"/>
    </source>
</evidence>
<dbReference type="Pfam" id="PF26355">
    <property type="entry name" value="HTH_VMAP-M9"/>
    <property type="match status" value="1"/>
</dbReference>
<dbReference type="PANTHER" id="PTHR23150:SF19">
    <property type="entry name" value="FORMYLGLYCINE-GENERATING ENZYME"/>
    <property type="match status" value="1"/>
</dbReference>
<dbReference type="Pfam" id="PF03781">
    <property type="entry name" value="FGE-sulfatase"/>
    <property type="match status" value="1"/>
</dbReference>
<keyword evidence="4" id="KW-0808">Transferase</keyword>
<protein>
    <submittedName>
        <fullName evidence="4">Serine/threonine-protein kinase pkn1</fullName>
    </submittedName>
</protein>
<name>A0A367Q2R6_9NOSO</name>
<accession>A0A367Q2R6</accession>
<organism evidence="4 5">
    <name type="scientific">Nostoc minutum NIES-26</name>
    <dbReference type="NCBI Taxonomy" id="1844469"/>
    <lineage>
        <taxon>Bacteria</taxon>
        <taxon>Bacillati</taxon>
        <taxon>Cyanobacteriota</taxon>
        <taxon>Cyanophyceae</taxon>
        <taxon>Nostocales</taxon>
        <taxon>Nostocaceae</taxon>
        <taxon>Nostoc</taxon>
    </lineage>
</organism>
<proteinExistence type="predicted"/>
<reference evidence="4" key="1">
    <citation type="submission" date="2016-04" db="EMBL/GenBank/DDBJ databases">
        <authorList>
            <person name="Tabuchi Yagui T.R."/>
        </authorList>
    </citation>
    <scope>NUCLEOTIDE SEQUENCE [LARGE SCALE GENOMIC DNA]</scope>
    <source>
        <strain evidence="4">NIES-26</strain>
    </source>
</reference>
<dbReference type="GO" id="GO:0016301">
    <property type="term" value="F:kinase activity"/>
    <property type="evidence" value="ECO:0007669"/>
    <property type="project" value="UniProtKB-KW"/>
</dbReference>
<dbReference type="InterPro" id="IPR005532">
    <property type="entry name" value="SUMF_dom"/>
</dbReference>
<gene>
    <name evidence="4" type="ORF">A6770_33050</name>
</gene>
<dbReference type="AlphaFoldDB" id="A0A367Q2R6"/>
<evidence type="ECO:0000313" key="4">
    <source>
        <dbReference type="EMBL" id="RCJ18466.1"/>
    </source>
</evidence>
<dbReference type="InterPro" id="IPR047738">
    <property type="entry name" value="SAV_2336-like_N"/>
</dbReference>
<feature type="domain" description="Sulfatase-modifying factor enzyme-like" evidence="2">
    <location>
        <begin position="701"/>
        <end position="942"/>
    </location>
</feature>
<dbReference type="SUPFAM" id="SSF56436">
    <property type="entry name" value="C-type lectin-like"/>
    <property type="match status" value="1"/>
</dbReference>
<dbReference type="GO" id="GO:0120147">
    <property type="term" value="F:formylglycine-generating oxidase activity"/>
    <property type="evidence" value="ECO:0007669"/>
    <property type="project" value="TreeGrafter"/>
</dbReference>
<feature type="region of interest" description="Disordered" evidence="1">
    <location>
        <begin position="32"/>
        <end position="109"/>
    </location>
</feature>
<sequence>MAGENEKWWGDETETAELIWCAAHLHHIIAPPSLKSVEPTEDLRPPDGDVSADKVSESSVKNIPSPVGETEPRTPIATYPKNYDHPPASPKNIESPSSNRASPVPIPDPFPLPKPASISKMLLPLAKRVPGILADELDIDATVEQTAEANGLLIMAFRPPLERWFEVHLLIDRSPSMAFWGDLAEGVATLFRWQGFFRDVRIWQFETENSEPRLFSGAERIEREIRSIIAPGRNRLFVVLTDTLGQAWHSGAAFSALAILGDRHPVAIAHVFPQTLWQRTALHQAIQRPLVATQSGCANSILKVGARLHTTADLYQFPIFNLSPNHFATWANFLAASGSNSIQGVLIRQEAPEVTKVDNSKPVKDKLESGEKTPEYLLREFLSDASPKARELAEVLAAVPLIPPVMRLAQQQFLPDSEYWHLAEVFFSGLLQRSSFAPLEATVTETWYEFRAGIRKLLLENSPVQRTAEIWREIGDFIQHHYGSLRDFQALIPNPEGSIQDLAVNRDLYFAEVEAAVLKTWGGEYARRAQELLDKVAAAKWQIERLPPIKTFEFTVIAISIIDEDETESSSSINLQAFEFEVALIQVNNILDVVEGMVFTQTEEHLSSVQLKVLKETLAGRTYGEIAESITGKGGSQSYLENNIGPNLWKILSEVLGEQVTKRNVKEVLEQRTADRRLTIHRHRQQAQCFIEDLGNGVQLEMVSIPEGSFMMGSPEDELERYSGESPQYQVTVHPFFMGKYPVTQAQWREIAALPQVNRELDPDPSGFKGANRPVERVSWYEAVEFCDRLSQYTGRPYSLPSEAEWEYACRAGTTTPFHFGETITSKLANYNAEYSYGAGVKGRYREETTVVGSFSVANAFGLYDMHGNVWEWCLDDWHSNYEGAPTDGSAWFNENDNLSQKQGSAVLRGGSWLYGPVYCRSAYRGYVNRDAVNDNIGFRVVCAVGRILR</sequence>
<comment type="caution">
    <text evidence="4">The sequence shown here is derived from an EMBL/GenBank/DDBJ whole genome shotgun (WGS) entry which is preliminary data.</text>
</comment>
<dbReference type="InterPro" id="IPR051043">
    <property type="entry name" value="Sulfatase_Mod_Factor_Kinase"/>
</dbReference>
<dbReference type="InterPro" id="IPR058651">
    <property type="entry name" value="HTH_VMAP-M9"/>
</dbReference>
<dbReference type="Gene3D" id="3.90.1580.10">
    <property type="entry name" value="paralog of FGE (formylglycine-generating enzyme)"/>
    <property type="match status" value="1"/>
</dbReference>
<feature type="domain" description="vWA-MoxR associated protein N-terminal HTH" evidence="3">
    <location>
        <begin position="586"/>
        <end position="671"/>
    </location>
</feature>
<dbReference type="PANTHER" id="PTHR23150">
    <property type="entry name" value="SULFATASE MODIFYING FACTOR 1, 2"/>
    <property type="match status" value="1"/>
</dbReference>
<dbReference type="InterPro" id="IPR042095">
    <property type="entry name" value="SUMF_sf"/>
</dbReference>